<evidence type="ECO:0000313" key="2">
    <source>
        <dbReference type="EMBL" id="MFC5973771.1"/>
    </source>
</evidence>
<comment type="caution">
    <text evidence="2">The sequence shown here is derived from an EMBL/GenBank/DDBJ whole genome shotgun (WGS) entry which is preliminary data.</text>
</comment>
<dbReference type="Gene3D" id="1.20.1250.20">
    <property type="entry name" value="MFS general substrate transporter like domains"/>
    <property type="match status" value="1"/>
</dbReference>
<dbReference type="InterPro" id="IPR053160">
    <property type="entry name" value="MFS_DHA3_Transporter"/>
</dbReference>
<dbReference type="InterPro" id="IPR011701">
    <property type="entry name" value="MFS"/>
</dbReference>
<protein>
    <submittedName>
        <fullName evidence="2">MFS transporter</fullName>
    </submittedName>
</protein>
<sequence length="190" mass="20408">MRTPGVVTRYYLYEATDTSGFVWPVFTLFLLSRGLSFTEIATLSAAMAVLVVVGEVPTGYVGDRIGRRNSLVVGRVAAVASLLGFLVVTTFPGFLALYALWALTFTFASGTEEAWLYETLDDRLDADEFTRVRGRGRAIGSWAMAATMVASGFLYVGNVEWPFLAAAAVGVLSVGVLLTMPEPGGDGERD</sequence>
<keyword evidence="1" id="KW-1133">Transmembrane helix</keyword>
<reference evidence="2 3" key="1">
    <citation type="journal article" date="2019" name="Int. J. Syst. Evol. Microbiol.">
        <title>The Global Catalogue of Microorganisms (GCM) 10K type strain sequencing project: providing services to taxonomists for standard genome sequencing and annotation.</title>
        <authorList>
            <consortium name="The Broad Institute Genomics Platform"/>
            <consortium name="The Broad Institute Genome Sequencing Center for Infectious Disease"/>
            <person name="Wu L."/>
            <person name="Ma J."/>
        </authorList>
    </citation>
    <scope>NUCLEOTIDE SEQUENCE [LARGE SCALE GENOMIC DNA]</scope>
    <source>
        <strain evidence="2 3">CGMCC 1.12543</strain>
    </source>
</reference>
<keyword evidence="3" id="KW-1185">Reference proteome</keyword>
<accession>A0ABD5RTM0</accession>
<proteinExistence type="predicted"/>
<keyword evidence="1" id="KW-0812">Transmembrane</keyword>
<evidence type="ECO:0000313" key="3">
    <source>
        <dbReference type="Proteomes" id="UP001596099"/>
    </source>
</evidence>
<dbReference type="Proteomes" id="UP001596099">
    <property type="component" value="Unassembled WGS sequence"/>
</dbReference>
<gene>
    <name evidence="2" type="ORF">ACFPYI_20790</name>
</gene>
<dbReference type="InterPro" id="IPR036259">
    <property type="entry name" value="MFS_trans_sf"/>
</dbReference>
<evidence type="ECO:0000256" key="1">
    <source>
        <dbReference type="SAM" id="Phobius"/>
    </source>
</evidence>
<name>A0ABD5RTM0_9EURY</name>
<dbReference type="SUPFAM" id="SSF103473">
    <property type="entry name" value="MFS general substrate transporter"/>
    <property type="match status" value="1"/>
</dbReference>
<feature type="transmembrane region" description="Helical" evidence="1">
    <location>
        <begin position="40"/>
        <end position="60"/>
    </location>
</feature>
<feature type="transmembrane region" description="Helical" evidence="1">
    <location>
        <begin position="161"/>
        <end position="180"/>
    </location>
</feature>
<feature type="transmembrane region" description="Helical" evidence="1">
    <location>
        <begin position="72"/>
        <end position="91"/>
    </location>
</feature>
<dbReference type="Pfam" id="PF07690">
    <property type="entry name" value="MFS_1"/>
    <property type="match status" value="1"/>
</dbReference>
<dbReference type="AlphaFoldDB" id="A0ABD5RTM0"/>
<dbReference type="RefSeq" id="WP_247421331.1">
    <property type="nucleotide sequence ID" value="NZ_JALLGW010000005.1"/>
</dbReference>
<dbReference type="PANTHER" id="PTHR23530">
    <property type="entry name" value="TRANSPORT PROTEIN-RELATED"/>
    <property type="match status" value="1"/>
</dbReference>
<dbReference type="PANTHER" id="PTHR23530:SF1">
    <property type="entry name" value="PERMEASE, MAJOR FACILITATOR SUPERFAMILY-RELATED"/>
    <property type="match status" value="1"/>
</dbReference>
<organism evidence="2 3">
    <name type="scientific">Halomarina salina</name>
    <dbReference type="NCBI Taxonomy" id="1872699"/>
    <lineage>
        <taxon>Archaea</taxon>
        <taxon>Methanobacteriati</taxon>
        <taxon>Methanobacteriota</taxon>
        <taxon>Stenosarchaea group</taxon>
        <taxon>Halobacteria</taxon>
        <taxon>Halobacteriales</taxon>
        <taxon>Natronomonadaceae</taxon>
        <taxon>Halomarina</taxon>
    </lineage>
</organism>
<keyword evidence="1" id="KW-0472">Membrane</keyword>
<dbReference type="EMBL" id="JBHSQH010000004">
    <property type="protein sequence ID" value="MFC5973771.1"/>
    <property type="molecule type" value="Genomic_DNA"/>
</dbReference>
<feature type="transmembrane region" description="Helical" evidence="1">
    <location>
        <begin position="138"/>
        <end position="155"/>
    </location>
</feature>